<dbReference type="Proteomes" id="UP000887572">
    <property type="component" value="Unplaced"/>
</dbReference>
<dbReference type="InterPro" id="IPR038765">
    <property type="entry name" value="Papain-like_cys_pep_sf"/>
</dbReference>
<comment type="catalytic activity">
    <reaction evidence="1 7 8">
        <text>Thiol-dependent hydrolysis of ester, thioester, amide, peptide and isopeptide bonds formed by the C-terminal Gly of ubiquitin (a 76-residue protein attached to proteins as an intracellular targeting signal).</text>
        <dbReference type="EC" id="3.4.19.12"/>
    </reaction>
</comment>
<feature type="site" description="Important for enzyme activity" evidence="7">
    <location>
        <position position="181"/>
    </location>
</feature>
<dbReference type="Pfam" id="PF01088">
    <property type="entry name" value="Peptidase_C12"/>
    <property type="match status" value="1"/>
</dbReference>
<evidence type="ECO:0000313" key="11">
    <source>
        <dbReference type="WBParaSite" id="Gr19_v10_g13876.t1"/>
    </source>
</evidence>
<dbReference type="PRINTS" id="PR00707">
    <property type="entry name" value="UBCTHYDRLASE"/>
</dbReference>
<accession>A0A914H7A4</accession>
<evidence type="ECO:0000256" key="6">
    <source>
        <dbReference type="ARBA" id="ARBA00022807"/>
    </source>
</evidence>
<evidence type="ECO:0000256" key="5">
    <source>
        <dbReference type="ARBA" id="ARBA00022801"/>
    </source>
</evidence>
<feature type="active site" description="Proton donor" evidence="7">
    <location>
        <position position="166"/>
    </location>
</feature>
<reference evidence="11" key="1">
    <citation type="submission" date="2022-11" db="UniProtKB">
        <authorList>
            <consortium name="WormBaseParasite"/>
        </authorList>
    </citation>
    <scope>IDENTIFICATION</scope>
</reference>
<evidence type="ECO:0000313" key="10">
    <source>
        <dbReference type="Proteomes" id="UP000887572"/>
    </source>
</evidence>
<feature type="active site" description="Nucleophile" evidence="7">
    <location>
        <position position="96"/>
    </location>
</feature>
<keyword evidence="4 7" id="KW-0833">Ubl conjugation pathway</keyword>
<dbReference type="EC" id="3.4.19.12" evidence="8"/>
<name>A0A914H7A4_GLORO</name>
<dbReference type="GO" id="GO:0016579">
    <property type="term" value="P:protein deubiquitination"/>
    <property type="evidence" value="ECO:0007669"/>
    <property type="project" value="TreeGrafter"/>
</dbReference>
<dbReference type="InterPro" id="IPR001578">
    <property type="entry name" value="Peptidase_C12_UCH"/>
</dbReference>
<dbReference type="PANTHER" id="PTHR10589:SF17">
    <property type="entry name" value="UBIQUITIN CARBOXYL-TERMINAL HYDROLASE"/>
    <property type="match status" value="1"/>
</dbReference>
<dbReference type="GO" id="GO:0004843">
    <property type="term" value="F:cysteine-type deubiquitinase activity"/>
    <property type="evidence" value="ECO:0007669"/>
    <property type="project" value="UniProtKB-UniRule"/>
</dbReference>
<organism evidence="10 11">
    <name type="scientific">Globodera rostochiensis</name>
    <name type="common">Golden nematode worm</name>
    <name type="synonym">Heterodera rostochiensis</name>
    <dbReference type="NCBI Taxonomy" id="31243"/>
    <lineage>
        <taxon>Eukaryota</taxon>
        <taxon>Metazoa</taxon>
        <taxon>Ecdysozoa</taxon>
        <taxon>Nematoda</taxon>
        <taxon>Chromadorea</taxon>
        <taxon>Rhabditida</taxon>
        <taxon>Tylenchina</taxon>
        <taxon>Tylenchomorpha</taxon>
        <taxon>Tylenchoidea</taxon>
        <taxon>Heteroderidae</taxon>
        <taxon>Heteroderinae</taxon>
        <taxon>Globodera</taxon>
    </lineage>
</organism>
<keyword evidence="6 7" id="KW-0788">Thiol protease</keyword>
<evidence type="ECO:0000256" key="8">
    <source>
        <dbReference type="RuleBase" id="RU361215"/>
    </source>
</evidence>
<evidence type="ECO:0000256" key="1">
    <source>
        <dbReference type="ARBA" id="ARBA00000707"/>
    </source>
</evidence>
<keyword evidence="10" id="KW-1185">Reference proteome</keyword>
<evidence type="ECO:0000256" key="4">
    <source>
        <dbReference type="ARBA" id="ARBA00022786"/>
    </source>
</evidence>
<keyword evidence="3 7" id="KW-0645">Protease</keyword>
<proteinExistence type="inferred from homology"/>
<dbReference type="SUPFAM" id="SSF54001">
    <property type="entry name" value="Cysteine proteinases"/>
    <property type="match status" value="1"/>
</dbReference>
<sequence length="228" mass="25355">MTAEAAAWIPLESNPEAFNKYVEIMGVKGVECHELLGFEPELIDFVPGPHLALIFCYPYQAKANAFLKNIYGQLAESGYVKPKWAFFMQQNIRNACGTFALFHSLLNNIKRIDIEGSEFGEWFGLTKQDGAEGANLLANNSKLAALHEHCALNASETNVPDKVDYHFISYIVHDGRLFEFDSMQEFPRDCGPSSDDTFLADVGTVCKELMGQLETISCNAIVLSAKED</sequence>
<dbReference type="PANTHER" id="PTHR10589">
    <property type="entry name" value="UBIQUITIN CARBOXYL-TERMINAL HYDROLASE"/>
    <property type="match status" value="1"/>
</dbReference>
<protein>
    <recommendedName>
        <fullName evidence="8">Ubiquitin carboxyl-terminal hydrolase</fullName>
        <ecNumber evidence="8">3.4.19.12</ecNumber>
    </recommendedName>
</protein>
<dbReference type="PROSITE" id="PS52048">
    <property type="entry name" value="UCH_DOMAIN"/>
    <property type="match status" value="1"/>
</dbReference>
<feature type="site" description="Transition state stabilizer" evidence="7">
    <location>
        <position position="90"/>
    </location>
</feature>
<dbReference type="WBParaSite" id="Gr19_v10_g13876.t1">
    <property type="protein sequence ID" value="Gr19_v10_g13876.t1"/>
    <property type="gene ID" value="Gr19_v10_g13876"/>
</dbReference>
<comment type="similarity">
    <text evidence="2 7 8">Belongs to the peptidase C12 family.</text>
</comment>
<evidence type="ECO:0000256" key="2">
    <source>
        <dbReference type="ARBA" id="ARBA00009326"/>
    </source>
</evidence>
<evidence type="ECO:0000256" key="3">
    <source>
        <dbReference type="ARBA" id="ARBA00022670"/>
    </source>
</evidence>
<dbReference type="AlphaFoldDB" id="A0A914H7A4"/>
<evidence type="ECO:0000256" key="7">
    <source>
        <dbReference type="PROSITE-ProRule" id="PRU01393"/>
    </source>
</evidence>
<keyword evidence="5 7" id="KW-0378">Hydrolase</keyword>
<feature type="domain" description="UCH catalytic" evidence="9">
    <location>
        <begin position="7"/>
        <end position="225"/>
    </location>
</feature>
<dbReference type="InterPro" id="IPR036959">
    <property type="entry name" value="Peptidase_C12_UCH_sf"/>
</dbReference>
<dbReference type="GO" id="GO:0006511">
    <property type="term" value="P:ubiquitin-dependent protein catabolic process"/>
    <property type="evidence" value="ECO:0007669"/>
    <property type="project" value="UniProtKB-UniRule"/>
</dbReference>
<dbReference type="GO" id="GO:0005737">
    <property type="term" value="C:cytoplasm"/>
    <property type="evidence" value="ECO:0007669"/>
    <property type="project" value="TreeGrafter"/>
</dbReference>
<dbReference type="Gene3D" id="3.40.532.10">
    <property type="entry name" value="Peptidase C12, ubiquitin carboxyl-terminal hydrolase"/>
    <property type="match status" value="1"/>
</dbReference>
<evidence type="ECO:0000259" key="9">
    <source>
        <dbReference type="PROSITE" id="PS52048"/>
    </source>
</evidence>